<gene>
    <name evidence="1" type="ORF">DILT_LOCUS16771</name>
</gene>
<name>A0A3P7NMN3_DIBLA</name>
<dbReference type="OrthoDB" id="407146at2759"/>
<sequence>MRTCLPVLSRSLHHGPDRTVFVHVPNVSSDLEVDNLGEALLLLIIFLSKLMKLKTCAALSNFFDHKFQPSSSVVDSTN</sequence>
<reference evidence="1 2" key="1">
    <citation type="submission" date="2018-11" db="EMBL/GenBank/DDBJ databases">
        <authorList>
            <consortium name="Pathogen Informatics"/>
        </authorList>
    </citation>
    <scope>NUCLEOTIDE SEQUENCE [LARGE SCALE GENOMIC DNA]</scope>
</reference>
<evidence type="ECO:0000313" key="1">
    <source>
        <dbReference type="EMBL" id="VDN35407.1"/>
    </source>
</evidence>
<proteinExistence type="predicted"/>
<dbReference type="AlphaFoldDB" id="A0A3P7NMN3"/>
<dbReference type="EMBL" id="UYRU01086985">
    <property type="protein sequence ID" value="VDN35407.1"/>
    <property type="molecule type" value="Genomic_DNA"/>
</dbReference>
<keyword evidence="2" id="KW-1185">Reference proteome</keyword>
<accession>A0A3P7NMN3</accession>
<organism evidence="1 2">
    <name type="scientific">Dibothriocephalus latus</name>
    <name type="common">Fish tapeworm</name>
    <name type="synonym">Diphyllobothrium latum</name>
    <dbReference type="NCBI Taxonomy" id="60516"/>
    <lineage>
        <taxon>Eukaryota</taxon>
        <taxon>Metazoa</taxon>
        <taxon>Spiralia</taxon>
        <taxon>Lophotrochozoa</taxon>
        <taxon>Platyhelminthes</taxon>
        <taxon>Cestoda</taxon>
        <taxon>Eucestoda</taxon>
        <taxon>Diphyllobothriidea</taxon>
        <taxon>Diphyllobothriidae</taxon>
        <taxon>Dibothriocephalus</taxon>
    </lineage>
</organism>
<protein>
    <submittedName>
        <fullName evidence="1">Uncharacterized protein</fullName>
    </submittedName>
</protein>
<evidence type="ECO:0000313" key="2">
    <source>
        <dbReference type="Proteomes" id="UP000281553"/>
    </source>
</evidence>
<dbReference type="Proteomes" id="UP000281553">
    <property type="component" value="Unassembled WGS sequence"/>
</dbReference>